<evidence type="ECO:0000313" key="1">
    <source>
        <dbReference type="EMBL" id="MBW6409255.1"/>
    </source>
</evidence>
<sequence>MAIFKGVCTQNILPREAMYFKEEEISEILEIPCQKPDIENILSVIVSPEVESLRIVETEVGTSNEGQVLTGSKLVVELRIKEKVTYVADEPTQSVHAAHYENLKSFFVIVPNEVKGNNICDLLRANRISVNTHIESVYTRKLNNRNIFKCALLFIDVKFC</sequence>
<dbReference type="RefSeq" id="WP_219778303.1">
    <property type="nucleotide sequence ID" value="NZ_JAHXPT010000002.1"/>
</dbReference>
<dbReference type="Proteomes" id="UP001519921">
    <property type="component" value="Unassembled WGS sequence"/>
</dbReference>
<accession>A0ABS7AKQ8</accession>
<keyword evidence="2" id="KW-1185">Reference proteome</keyword>
<comment type="caution">
    <text evidence="1">The sequence shown here is derived from an EMBL/GenBank/DDBJ whole genome shotgun (WGS) entry which is preliminary data.</text>
</comment>
<evidence type="ECO:0008006" key="3">
    <source>
        <dbReference type="Google" id="ProtNLM"/>
    </source>
</evidence>
<evidence type="ECO:0000313" key="2">
    <source>
        <dbReference type="Proteomes" id="UP001519921"/>
    </source>
</evidence>
<organism evidence="1 2">
    <name type="scientific">Clostridium weizhouense</name>
    <dbReference type="NCBI Taxonomy" id="2859781"/>
    <lineage>
        <taxon>Bacteria</taxon>
        <taxon>Bacillati</taxon>
        <taxon>Bacillota</taxon>
        <taxon>Clostridia</taxon>
        <taxon>Eubacteriales</taxon>
        <taxon>Clostridiaceae</taxon>
        <taxon>Clostridium</taxon>
    </lineage>
</organism>
<gene>
    <name evidence="1" type="ORF">KYD98_04060</name>
</gene>
<name>A0ABS7AKQ8_9CLOT</name>
<dbReference type="EMBL" id="JAHXPT010000002">
    <property type="protein sequence ID" value="MBW6409255.1"/>
    <property type="molecule type" value="Genomic_DNA"/>
</dbReference>
<reference evidence="1 2" key="1">
    <citation type="submission" date="2021-07" db="EMBL/GenBank/DDBJ databases">
        <title>Clostridium weizhouense sp. nov., an anaerobic bacterium isolated from activated sludge of Petroleum wastewater.</title>
        <authorList>
            <person name="Li Q."/>
        </authorList>
    </citation>
    <scope>NUCLEOTIDE SEQUENCE [LARGE SCALE GENOMIC DNA]</scope>
    <source>
        <strain evidence="1 2">YB-6</strain>
    </source>
</reference>
<proteinExistence type="predicted"/>
<protein>
    <recommendedName>
        <fullName evidence="3">SipL SPOCS domain-containing protein</fullName>
    </recommendedName>
</protein>